<protein>
    <submittedName>
        <fullName evidence="2">Heterokaryon incompatibility protein-domain-containing protein</fullName>
    </submittedName>
</protein>
<gene>
    <name evidence="2" type="ORF">BDV28DRAFT_147003</name>
</gene>
<organism evidence="2 3">
    <name type="scientific">Aspergillus coremiiformis</name>
    <dbReference type="NCBI Taxonomy" id="138285"/>
    <lineage>
        <taxon>Eukaryota</taxon>
        <taxon>Fungi</taxon>
        <taxon>Dikarya</taxon>
        <taxon>Ascomycota</taxon>
        <taxon>Pezizomycotina</taxon>
        <taxon>Eurotiomycetes</taxon>
        <taxon>Eurotiomycetidae</taxon>
        <taxon>Eurotiales</taxon>
        <taxon>Aspergillaceae</taxon>
        <taxon>Aspergillus</taxon>
        <taxon>Aspergillus subgen. Circumdati</taxon>
    </lineage>
</organism>
<evidence type="ECO:0000313" key="2">
    <source>
        <dbReference type="EMBL" id="KAE8354546.1"/>
    </source>
</evidence>
<sequence>MESSHRSYTYTALPSSTHIRTLVLQPSVDQNSPLHCRVQEISLDRSHAEPYEAISYTWGAPVFSHVLYSSDGTIFHITANLHAALQRFRSPYHVRRLWADAVCINQRDPLEKAVQINLMHRVFRCANKVLVWLGEGEMEMEAVNILWRVSQEARVANSEDGEGSTPLVTREDAVTIGRLLQMPWFSRRWIIQEVVLNSDVVIFCASVEISWTRLFHAINILSYHGLLRHVDRSVVGSLQVIHKLWQRWSLGIYGSTQLDLLSLLNTFDRFECVDDRDRLYALSALAERPRRQEAYDVRRLGRLVDVVDYSASVEEVYIAFAARALCSDPYKLLSLATTHGQDDANRTLPSWVPDWRQRSRASVPPLFHNRLQPIQIETLEISQGVLHLGLPLMSIQYIYVSTVTTAYDLTSFDPHATMQWILKSAHHFARFGYPSPRRPRDGDSLSVICDLISNRFPNINLSWLRWNAGDKDSLATKNRPALKLVHHVMAERCLLIAHGGYDMCAGIGSANVKKGDVGIKFETSDFGERPYGCILRPVPAPAASRFPSYTLVGEACFGFGTPVPERNFERTNIDQKILRIV</sequence>
<proteinExistence type="predicted"/>
<reference evidence="3" key="1">
    <citation type="submission" date="2019-04" db="EMBL/GenBank/DDBJ databases">
        <title>Friends and foes A comparative genomics studyof 23 Aspergillus species from section Flavi.</title>
        <authorList>
            <consortium name="DOE Joint Genome Institute"/>
            <person name="Kjaerbolling I."/>
            <person name="Vesth T."/>
            <person name="Frisvad J.C."/>
            <person name="Nybo J.L."/>
            <person name="Theobald S."/>
            <person name="Kildgaard S."/>
            <person name="Isbrandt T."/>
            <person name="Kuo A."/>
            <person name="Sato A."/>
            <person name="Lyhne E.K."/>
            <person name="Kogle M.E."/>
            <person name="Wiebenga A."/>
            <person name="Kun R.S."/>
            <person name="Lubbers R.J."/>
            <person name="Makela M.R."/>
            <person name="Barry K."/>
            <person name="Chovatia M."/>
            <person name="Clum A."/>
            <person name="Daum C."/>
            <person name="Haridas S."/>
            <person name="He G."/>
            <person name="LaButti K."/>
            <person name="Lipzen A."/>
            <person name="Mondo S."/>
            <person name="Riley R."/>
            <person name="Salamov A."/>
            <person name="Simmons B.A."/>
            <person name="Magnuson J.K."/>
            <person name="Henrissat B."/>
            <person name="Mortensen U.H."/>
            <person name="Larsen T.O."/>
            <person name="Devries R.P."/>
            <person name="Grigoriev I.V."/>
            <person name="Machida M."/>
            <person name="Baker S.E."/>
            <person name="Andersen M.R."/>
        </authorList>
    </citation>
    <scope>NUCLEOTIDE SEQUENCE [LARGE SCALE GENOMIC DNA]</scope>
    <source>
        <strain evidence="3">CBS 553.77</strain>
    </source>
</reference>
<dbReference type="InterPro" id="IPR052895">
    <property type="entry name" value="HetReg/Transcr_Mod"/>
</dbReference>
<dbReference type="InterPro" id="IPR010730">
    <property type="entry name" value="HET"/>
</dbReference>
<evidence type="ECO:0000259" key="1">
    <source>
        <dbReference type="Pfam" id="PF06985"/>
    </source>
</evidence>
<dbReference type="PANTHER" id="PTHR24148">
    <property type="entry name" value="ANKYRIN REPEAT DOMAIN-CONTAINING PROTEIN 39 HOMOLOG-RELATED"/>
    <property type="match status" value="1"/>
</dbReference>
<dbReference type="Proteomes" id="UP000327118">
    <property type="component" value="Unassembled WGS sequence"/>
</dbReference>
<dbReference type="PANTHER" id="PTHR24148:SF80">
    <property type="entry name" value="HETEROKARYON INCOMPATIBILITY DOMAIN-CONTAINING PROTEIN"/>
    <property type="match status" value="1"/>
</dbReference>
<dbReference type="OrthoDB" id="2157530at2759"/>
<evidence type="ECO:0000313" key="3">
    <source>
        <dbReference type="Proteomes" id="UP000327118"/>
    </source>
</evidence>
<dbReference type="AlphaFoldDB" id="A0A5N6ZCE4"/>
<dbReference type="Pfam" id="PF06985">
    <property type="entry name" value="HET"/>
    <property type="match status" value="1"/>
</dbReference>
<keyword evidence="3" id="KW-1185">Reference proteome</keyword>
<accession>A0A5N6ZCE4</accession>
<name>A0A5N6ZCE4_9EURO</name>
<dbReference type="EMBL" id="ML739070">
    <property type="protein sequence ID" value="KAE8354546.1"/>
    <property type="molecule type" value="Genomic_DNA"/>
</dbReference>
<feature type="domain" description="Heterokaryon incompatibility" evidence="1">
    <location>
        <begin position="51"/>
        <end position="193"/>
    </location>
</feature>